<evidence type="ECO:0000256" key="8">
    <source>
        <dbReference type="SAM" id="Phobius"/>
    </source>
</evidence>
<dbReference type="Pfam" id="PF13231">
    <property type="entry name" value="PMT_2"/>
    <property type="match status" value="1"/>
</dbReference>
<feature type="transmembrane region" description="Helical" evidence="8">
    <location>
        <begin position="335"/>
        <end position="354"/>
    </location>
</feature>
<evidence type="ECO:0000256" key="2">
    <source>
        <dbReference type="ARBA" id="ARBA00022475"/>
    </source>
</evidence>
<feature type="transmembrane region" description="Helical" evidence="8">
    <location>
        <begin position="195"/>
        <end position="216"/>
    </location>
</feature>
<evidence type="ECO:0000256" key="4">
    <source>
        <dbReference type="ARBA" id="ARBA00022679"/>
    </source>
</evidence>
<feature type="transmembrane region" description="Helical" evidence="8">
    <location>
        <begin position="106"/>
        <end position="123"/>
    </location>
</feature>
<keyword evidence="4" id="KW-0808">Transferase</keyword>
<keyword evidence="2" id="KW-1003">Cell membrane</keyword>
<dbReference type="AlphaFoldDB" id="A0A1F7HTZ2"/>
<evidence type="ECO:0000313" key="11">
    <source>
        <dbReference type="Proteomes" id="UP000178853"/>
    </source>
</evidence>
<evidence type="ECO:0000256" key="3">
    <source>
        <dbReference type="ARBA" id="ARBA00022676"/>
    </source>
</evidence>
<feature type="transmembrane region" description="Helical" evidence="8">
    <location>
        <begin position="263"/>
        <end position="281"/>
    </location>
</feature>
<evidence type="ECO:0000256" key="6">
    <source>
        <dbReference type="ARBA" id="ARBA00022989"/>
    </source>
</evidence>
<gene>
    <name evidence="10" type="ORF">A3F60_01690</name>
</gene>
<feature type="transmembrane region" description="Helical" evidence="8">
    <location>
        <begin position="129"/>
        <end position="148"/>
    </location>
</feature>
<accession>A0A1F7HTZ2</accession>
<feature type="transmembrane region" description="Helical" evidence="8">
    <location>
        <begin position="77"/>
        <end position="97"/>
    </location>
</feature>
<organism evidence="10 11">
    <name type="scientific">Candidatus Roizmanbacteria bacterium RIFCSPHIGHO2_12_FULL_39_8</name>
    <dbReference type="NCBI Taxonomy" id="1802050"/>
    <lineage>
        <taxon>Bacteria</taxon>
        <taxon>Candidatus Roizmaniibacteriota</taxon>
    </lineage>
</organism>
<keyword evidence="6 8" id="KW-1133">Transmembrane helix</keyword>
<protein>
    <recommendedName>
        <fullName evidence="9">Glycosyltransferase RgtA/B/C/D-like domain-containing protein</fullName>
    </recommendedName>
</protein>
<dbReference type="Proteomes" id="UP000178853">
    <property type="component" value="Unassembled WGS sequence"/>
</dbReference>
<dbReference type="InterPro" id="IPR038731">
    <property type="entry name" value="RgtA/B/C-like"/>
</dbReference>
<evidence type="ECO:0000256" key="5">
    <source>
        <dbReference type="ARBA" id="ARBA00022692"/>
    </source>
</evidence>
<feature type="transmembrane region" description="Helical" evidence="8">
    <location>
        <begin position="288"/>
        <end position="307"/>
    </location>
</feature>
<proteinExistence type="predicted"/>
<comment type="caution">
    <text evidence="10">The sequence shown here is derived from an EMBL/GenBank/DDBJ whole genome shotgun (WGS) entry which is preliminary data.</text>
</comment>
<evidence type="ECO:0000259" key="9">
    <source>
        <dbReference type="Pfam" id="PF13231"/>
    </source>
</evidence>
<dbReference type="GO" id="GO:0009103">
    <property type="term" value="P:lipopolysaccharide biosynthetic process"/>
    <property type="evidence" value="ECO:0007669"/>
    <property type="project" value="UniProtKB-ARBA"/>
</dbReference>
<feature type="transmembrane region" description="Helical" evidence="8">
    <location>
        <begin position="160"/>
        <end position="189"/>
    </location>
</feature>
<name>A0A1F7HTZ2_9BACT</name>
<evidence type="ECO:0000313" key="10">
    <source>
        <dbReference type="EMBL" id="OGK34629.1"/>
    </source>
</evidence>
<dbReference type="GO" id="GO:0005886">
    <property type="term" value="C:plasma membrane"/>
    <property type="evidence" value="ECO:0007669"/>
    <property type="project" value="UniProtKB-SubCell"/>
</dbReference>
<sequence>MSMQIKKKLLLIFFIALIVRLISLTQSLWLDEATTARVVQQFNFLDIVTKFSPQDFHPPLYYLFLKVWTSSFGFSEIALRMPSVLFSLLAGYLVYLLGRRIKNEKVGVWAALFFLFNPLIIYYSQEARMYMMTTFFLSGSLYCLLACLRVNELKKQNYKFILFFTLFAVASFYTFYGAIFLIIPMFLYLFYKRKYAFFLIFLIFFLLSLLIIGPLLYHQLIHARESLGIVANWKNVLGTVNFKNLLLIPLKFSIGRINFNPKWAYWAISGVWTVFIWLFVLKGGRKNRLFLFLAISPLIIAVLFSFFSPLLQYFRFLYLIPLVSLLLGQELHLKGVRVVVLAGFLLFSLFYLLFPQFHREDWKNLSMDLPSRLPLFMVYSSSDPIQYYRSNMNIHDFSELTKQKILREIVVVPYTADIHGVNYQENLAAGGFKKVEEKSFRGIVYEKWSK</sequence>
<reference evidence="10 11" key="1">
    <citation type="journal article" date="2016" name="Nat. Commun.">
        <title>Thousands of microbial genomes shed light on interconnected biogeochemical processes in an aquifer system.</title>
        <authorList>
            <person name="Anantharaman K."/>
            <person name="Brown C.T."/>
            <person name="Hug L.A."/>
            <person name="Sharon I."/>
            <person name="Castelle C.J."/>
            <person name="Probst A.J."/>
            <person name="Thomas B.C."/>
            <person name="Singh A."/>
            <person name="Wilkins M.J."/>
            <person name="Karaoz U."/>
            <person name="Brodie E.L."/>
            <person name="Williams K.H."/>
            <person name="Hubbard S.S."/>
            <person name="Banfield J.F."/>
        </authorList>
    </citation>
    <scope>NUCLEOTIDE SEQUENCE [LARGE SCALE GENOMIC DNA]</scope>
</reference>
<keyword evidence="5 8" id="KW-0812">Transmembrane</keyword>
<comment type="subcellular location">
    <subcellularLocation>
        <location evidence="1">Cell membrane</location>
        <topology evidence="1">Multi-pass membrane protein</topology>
    </subcellularLocation>
</comment>
<dbReference type="PANTHER" id="PTHR33908:SF11">
    <property type="entry name" value="MEMBRANE PROTEIN"/>
    <property type="match status" value="1"/>
</dbReference>
<keyword evidence="7 8" id="KW-0472">Membrane</keyword>
<keyword evidence="3" id="KW-0328">Glycosyltransferase</keyword>
<evidence type="ECO:0000256" key="1">
    <source>
        <dbReference type="ARBA" id="ARBA00004651"/>
    </source>
</evidence>
<evidence type="ECO:0000256" key="7">
    <source>
        <dbReference type="ARBA" id="ARBA00023136"/>
    </source>
</evidence>
<feature type="transmembrane region" description="Helical" evidence="8">
    <location>
        <begin position="236"/>
        <end position="257"/>
    </location>
</feature>
<dbReference type="InterPro" id="IPR050297">
    <property type="entry name" value="LipidA_mod_glycosyltrf_83"/>
</dbReference>
<dbReference type="EMBL" id="MGAA01000082">
    <property type="protein sequence ID" value="OGK34629.1"/>
    <property type="molecule type" value="Genomic_DNA"/>
</dbReference>
<feature type="domain" description="Glycosyltransferase RgtA/B/C/D-like" evidence="9">
    <location>
        <begin position="57"/>
        <end position="218"/>
    </location>
</feature>
<dbReference type="PANTHER" id="PTHR33908">
    <property type="entry name" value="MANNOSYLTRANSFERASE YKCB-RELATED"/>
    <property type="match status" value="1"/>
</dbReference>
<dbReference type="GO" id="GO:0016763">
    <property type="term" value="F:pentosyltransferase activity"/>
    <property type="evidence" value="ECO:0007669"/>
    <property type="project" value="TreeGrafter"/>
</dbReference>